<evidence type="ECO:0000313" key="2">
    <source>
        <dbReference type="EMBL" id="OBZ69884.1"/>
    </source>
</evidence>
<keyword evidence="3" id="KW-1185">Reference proteome</keyword>
<dbReference type="AlphaFoldDB" id="A0A1C7M473"/>
<evidence type="ECO:0000313" key="3">
    <source>
        <dbReference type="Proteomes" id="UP000092993"/>
    </source>
</evidence>
<dbReference type="Proteomes" id="UP000092993">
    <property type="component" value="Unassembled WGS sequence"/>
</dbReference>
<accession>A0A1C7M473</accession>
<gene>
    <name evidence="2" type="ORF">A0H81_10358</name>
</gene>
<reference evidence="2 3" key="1">
    <citation type="submission" date="2016-03" db="EMBL/GenBank/DDBJ databases">
        <title>Whole genome sequencing of Grifola frondosa 9006-11.</title>
        <authorList>
            <person name="Min B."/>
            <person name="Park H."/>
            <person name="Kim J.-G."/>
            <person name="Cho H."/>
            <person name="Oh Y.-L."/>
            <person name="Kong W.-S."/>
            <person name="Choi I.-G."/>
        </authorList>
    </citation>
    <scope>NUCLEOTIDE SEQUENCE [LARGE SCALE GENOMIC DNA]</scope>
    <source>
        <strain evidence="2 3">9006-11</strain>
    </source>
</reference>
<organism evidence="2 3">
    <name type="scientific">Grifola frondosa</name>
    <name type="common">Maitake</name>
    <name type="synonym">Polyporus frondosus</name>
    <dbReference type="NCBI Taxonomy" id="5627"/>
    <lineage>
        <taxon>Eukaryota</taxon>
        <taxon>Fungi</taxon>
        <taxon>Dikarya</taxon>
        <taxon>Basidiomycota</taxon>
        <taxon>Agaricomycotina</taxon>
        <taxon>Agaricomycetes</taxon>
        <taxon>Polyporales</taxon>
        <taxon>Grifolaceae</taxon>
        <taxon>Grifola</taxon>
    </lineage>
</organism>
<feature type="region of interest" description="Disordered" evidence="1">
    <location>
        <begin position="31"/>
        <end position="76"/>
    </location>
</feature>
<comment type="caution">
    <text evidence="2">The sequence shown here is derived from an EMBL/GenBank/DDBJ whole genome shotgun (WGS) entry which is preliminary data.</text>
</comment>
<dbReference type="EMBL" id="LUGG01000015">
    <property type="protein sequence ID" value="OBZ69884.1"/>
    <property type="molecule type" value="Genomic_DNA"/>
</dbReference>
<proteinExistence type="predicted"/>
<sequence>MINSSATYAVITACTQQLGYRHFDRDSPFDEIEQQTSDRRSAAPRHHGVLPGASEPGRPPRASSSHCPVYPHEGGTDPNASLHFTVELVEKMEDGSETYMGVYHVNHVLGSTIRTYYDHKVVMREISRVAMAASETVTPIVKAKDLSSQMLNMKRAFRKH</sequence>
<name>A0A1C7M473_GRIFR</name>
<evidence type="ECO:0000256" key="1">
    <source>
        <dbReference type="SAM" id="MobiDB-lite"/>
    </source>
</evidence>
<protein>
    <submittedName>
        <fullName evidence="2">Uncharacterized protein</fullName>
    </submittedName>
</protein>